<proteinExistence type="predicted"/>
<protein>
    <submittedName>
        <fullName evidence="1">Uncharacterized protein</fullName>
    </submittedName>
</protein>
<evidence type="ECO:0000313" key="1">
    <source>
        <dbReference type="EMBL" id="OBS64935.1"/>
    </source>
</evidence>
<name>A0A1A6GGN2_NEOLE</name>
<accession>A0A1A6GGN2</accession>
<comment type="caution">
    <text evidence="1">The sequence shown here is derived from an EMBL/GenBank/DDBJ whole genome shotgun (WGS) entry which is preliminary data.</text>
</comment>
<gene>
    <name evidence="1" type="ORF">A6R68_06527</name>
</gene>
<dbReference type="Proteomes" id="UP000092124">
    <property type="component" value="Unassembled WGS sequence"/>
</dbReference>
<dbReference type="AlphaFoldDB" id="A0A1A6GGN2"/>
<dbReference type="EMBL" id="LZPO01097118">
    <property type="protein sequence ID" value="OBS64935.1"/>
    <property type="molecule type" value="Genomic_DNA"/>
</dbReference>
<reference evidence="1 2" key="1">
    <citation type="submission" date="2016-06" db="EMBL/GenBank/DDBJ databases">
        <title>The Draft Genome Sequence and Annotation of the Desert Woodrat Neotoma lepida.</title>
        <authorList>
            <person name="Campbell M."/>
            <person name="Oakeson K.F."/>
            <person name="Yandell M."/>
            <person name="Halpert J.R."/>
            <person name="Dearing D."/>
        </authorList>
    </citation>
    <scope>NUCLEOTIDE SEQUENCE [LARGE SCALE GENOMIC DNA]</scope>
    <source>
        <strain evidence="1">417</strain>
        <tissue evidence="1">Liver</tissue>
    </source>
</reference>
<sequence>MRTELPFVAADDMRTGQFGSRGKKAQLKTCSGFAHGHCCLKEKPGDDHDDLSEAVFRIQEAAAY</sequence>
<evidence type="ECO:0000313" key="2">
    <source>
        <dbReference type="Proteomes" id="UP000092124"/>
    </source>
</evidence>
<keyword evidence="2" id="KW-1185">Reference proteome</keyword>
<organism evidence="1 2">
    <name type="scientific">Neotoma lepida</name>
    <name type="common">Desert woodrat</name>
    <dbReference type="NCBI Taxonomy" id="56216"/>
    <lineage>
        <taxon>Eukaryota</taxon>
        <taxon>Metazoa</taxon>
        <taxon>Chordata</taxon>
        <taxon>Craniata</taxon>
        <taxon>Vertebrata</taxon>
        <taxon>Euteleostomi</taxon>
        <taxon>Mammalia</taxon>
        <taxon>Eutheria</taxon>
        <taxon>Euarchontoglires</taxon>
        <taxon>Glires</taxon>
        <taxon>Rodentia</taxon>
        <taxon>Myomorpha</taxon>
        <taxon>Muroidea</taxon>
        <taxon>Cricetidae</taxon>
        <taxon>Neotominae</taxon>
        <taxon>Neotoma</taxon>
    </lineage>
</organism>